<organism evidence="1 2">
    <name type="scientific">Hominifimenecus microfluidus</name>
    <dbReference type="NCBI Taxonomy" id="2885348"/>
    <lineage>
        <taxon>Bacteria</taxon>
        <taxon>Bacillati</taxon>
        <taxon>Bacillota</taxon>
        <taxon>Clostridia</taxon>
        <taxon>Lachnospirales</taxon>
        <taxon>Lachnospiraceae</taxon>
        <taxon>Hominifimenecus</taxon>
    </lineage>
</organism>
<dbReference type="EMBL" id="JAJEQR010000009">
    <property type="protein sequence ID" value="MCC2230217.1"/>
    <property type="molecule type" value="Genomic_DNA"/>
</dbReference>
<dbReference type="AlphaFoldDB" id="A0AAE3E951"/>
<protein>
    <submittedName>
        <fullName evidence="1">Nucleoid-associated protein</fullName>
    </submittedName>
</protein>
<dbReference type="RefSeq" id="WP_308452926.1">
    <property type="nucleotide sequence ID" value="NZ_JAJEQR010000009.1"/>
</dbReference>
<dbReference type="InterPro" id="IPR007358">
    <property type="entry name" value="Nucleoid_associated_NdpA"/>
</dbReference>
<dbReference type="GO" id="GO:0009295">
    <property type="term" value="C:nucleoid"/>
    <property type="evidence" value="ECO:0007669"/>
    <property type="project" value="InterPro"/>
</dbReference>
<dbReference type="Proteomes" id="UP001198182">
    <property type="component" value="Unassembled WGS sequence"/>
</dbReference>
<keyword evidence="2" id="KW-1185">Reference proteome</keyword>
<proteinExistence type="predicted"/>
<reference evidence="1" key="1">
    <citation type="submission" date="2021-10" db="EMBL/GenBank/DDBJ databases">
        <title>Anaerobic single-cell dispensing facilitates the cultivation of human gut bacteria.</title>
        <authorList>
            <person name="Afrizal A."/>
        </authorList>
    </citation>
    <scope>NUCLEOTIDE SEQUENCE</scope>
    <source>
        <strain evidence="1">CLA-AA-H215</strain>
    </source>
</reference>
<gene>
    <name evidence="1" type="ORF">LKD81_04270</name>
</gene>
<sequence length="337" mass="38073">MSDIRIDRVIIHILDSSVGIPVLSDVEVEHGSDFNDFLRAHIERIAGGDDTKLFHFHEGAEVEAWLSSLADGTADFVEVSRAMAEKLYMIMNGNPAIPPADGVFVLYEQDHEMWLAILKLNYRSGYTHMTQAGEWGNVNDLIPHRTILPGENQKLSEAALIRLSDMEIVLIEKKYEVNGQKENYFSERFLDGGASLSSKAKLAIMEKAVEKVQQDYYGEAELALEAMKAKSILQEELSEKGEIDLPFVADRIFEEAPEMREQFIEKVDKYNLTTEPIAPQSERTMKKFDKQFITTESGIEIRIPMEQYRQPGAVEFITNPDGTITVVLNNVGRLVSK</sequence>
<dbReference type="Pfam" id="PF04245">
    <property type="entry name" value="NA37"/>
    <property type="match status" value="1"/>
</dbReference>
<accession>A0AAE3E951</accession>
<evidence type="ECO:0000313" key="2">
    <source>
        <dbReference type="Proteomes" id="UP001198182"/>
    </source>
</evidence>
<evidence type="ECO:0000313" key="1">
    <source>
        <dbReference type="EMBL" id="MCC2230217.1"/>
    </source>
</evidence>
<comment type="caution">
    <text evidence="1">The sequence shown here is derived from an EMBL/GenBank/DDBJ whole genome shotgun (WGS) entry which is preliminary data.</text>
</comment>
<name>A0AAE3E951_9FIRM</name>